<evidence type="ECO:0000259" key="1">
    <source>
        <dbReference type="Pfam" id="PF14291"/>
    </source>
</evidence>
<keyword evidence="3" id="KW-1185">Reference proteome</keyword>
<sequence>MAMVLRYVNPNGQVVERFIGIKHVASTTALSLKATIDNVFSSHGLSISRFQGQGYDRASNMQDDGSTSEQRCEANNLVELVQSFNFVFYLHLMKDVLGITNELSQVLQKKDQDIVNAMKLVLQIIRESGWVSLLNQVSSFCLKYNTDMPNIDDMFLARGRKRSKAQEITMRITIKLSYFMLL</sequence>
<dbReference type="PANTHER" id="PTHR11697:SF230">
    <property type="entry name" value="ZINC FINGER, MYM DOMAIN CONTAINING 1"/>
    <property type="match status" value="1"/>
</dbReference>
<reference evidence="2" key="1">
    <citation type="journal article" date="2023" name="Plant J.">
        <title>Genome sequences and population genomics provide insights into the demographic history, inbreeding, and mutation load of two 'living fossil' tree species of Dipteronia.</title>
        <authorList>
            <person name="Feng Y."/>
            <person name="Comes H.P."/>
            <person name="Chen J."/>
            <person name="Zhu S."/>
            <person name="Lu R."/>
            <person name="Zhang X."/>
            <person name="Li P."/>
            <person name="Qiu J."/>
            <person name="Olsen K.M."/>
            <person name="Qiu Y."/>
        </authorList>
    </citation>
    <scope>NUCLEOTIDE SEQUENCE</scope>
    <source>
        <strain evidence="2">NBL</strain>
    </source>
</reference>
<evidence type="ECO:0000313" key="3">
    <source>
        <dbReference type="Proteomes" id="UP001281410"/>
    </source>
</evidence>
<accession>A0AAE0B8Y4</accession>
<organism evidence="2 3">
    <name type="scientific">Dipteronia sinensis</name>
    <dbReference type="NCBI Taxonomy" id="43782"/>
    <lineage>
        <taxon>Eukaryota</taxon>
        <taxon>Viridiplantae</taxon>
        <taxon>Streptophyta</taxon>
        <taxon>Embryophyta</taxon>
        <taxon>Tracheophyta</taxon>
        <taxon>Spermatophyta</taxon>
        <taxon>Magnoliopsida</taxon>
        <taxon>eudicotyledons</taxon>
        <taxon>Gunneridae</taxon>
        <taxon>Pentapetalae</taxon>
        <taxon>rosids</taxon>
        <taxon>malvids</taxon>
        <taxon>Sapindales</taxon>
        <taxon>Sapindaceae</taxon>
        <taxon>Hippocastanoideae</taxon>
        <taxon>Acereae</taxon>
        <taxon>Dipteronia</taxon>
    </lineage>
</organism>
<dbReference type="Pfam" id="PF14291">
    <property type="entry name" value="DUF4371"/>
    <property type="match status" value="1"/>
</dbReference>
<dbReference type="EMBL" id="JANJYJ010000001">
    <property type="protein sequence ID" value="KAK3231554.1"/>
    <property type="molecule type" value="Genomic_DNA"/>
</dbReference>
<gene>
    <name evidence="2" type="ORF">Dsin_003435</name>
</gene>
<dbReference type="AlphaFoldDB" id="A0AAE0B8Y4"/>
<dbReference type="InterPro" id="IPR055298">
    <property type="entry name" value="AtLOH3-like"/>
</dbReference>
<dbReference type="InterPro" id="IPR025398">
    <property type="entry name" value="DUF4371"/>
</dbReference>
<dbReference type="Proteomes" id="UP001281410">
    <property type="component" value="Unassembled WGS sequence"/>
</dbReference>
<name>A0AAE0B8Y4_9ROSI</name>
<proteinExistence type="predicted"/>
<feature type="domain" description="DUF4371" evidence="1">
    <location>
        <begin position="1"/>
        <end position="63"/>
    </location>
</feature>
<comment type="caution">
    <text evidence="2">The sequence shown here is derived from an EMBL/GenBank/DDBJ whole genome shotgun (WGS) entry which is preliminary data.</text>
</comment>
<dbReference type="PANTHER" id="PTHR11697">
    <property type="entry name" value="GENERAL TRANSCRIPTION FACTOR 2-RELATED ZINC FINGER PROTEIN"/>
    <property type="match status" value="1"/>
</dbReference>
<protein>
    <recommendedName>
        <fullName evidence="1">DUF4371 domain-containing protein</fullName>
    </recommendedName>
</protein>
<evidence type="ECO:0000313" key="2">
    <source>
        <dbReference type="EMBL" id="KAK3231554.1"/>
    </source>
</evidence>